<reference evidence="2" key="1">
    <citation type="submission" date="2020-11" db="EMBL/GenBank/DDBJ databases">
        <authorList>
            <person name="Tran Van P."/>
        </authorList>
    </citation>
    <scope>NUCLEOTIDE SEQUENCE</scope>
</reference>
<keyword evidence="3" id="KW-1185">Reference proteome</keyword>
<dbReference type="PANTHER" id="PTHR43975:SF2">
    <property type="entry name" value="EG:BACR7A4.14 PROTEIN-RELATED"/>
    <property type="match status" value="1"/>
</dbReference>
<organism evidence="2">
    <name type="scientific">Oppiella nova</name>
    <dbReference type="NCBI Taxonomy" id="334625"/>
    <lineage>
        <taxon>Eukaryota</taxon>
        <taxon>Metazoa</taxon>
        <taxon>Ecdysozoa</taxon>
        <taxon>Arthropoda</taxon>
        <taxon>Chelicerata</taxon>
        <taxon>Arachnida</taxon>
        <taxon>Acari</taxon>
        <taxon>Acariformes</taxon>
        <taxon>Sarcoptiformes</taxon>
        <taxon>Oribatida</taxon>
        <taxon>Brachypylina</taxon>
        <taxon>Oppioidea</taxon>
        <taxon>Oppiidae</taxon>
        <taxon>Oppiella</taxon>
    </lineage>
</organism>
<evidence type="ECO:0000256" key="1">
    <source>
        <dbReference type="ARBA" id="ARBA00023002"/>
    </source>
</evidence>
<accession>A0A7R9MFV1</accession>
<dbReference type="PRINTS" id="PR00081">
    <property type="entry name" value="GDHRDH"/>
</dbReference>
<dbReference type="AlphaFoldDB" id="A0A7R9MFV1"/>
<sequence>MSNTYDEFNGKVVLITGSSAGIGAAAALEFAKCGAHVVITGRKAQTVKETAEECRKVSPKGLKALEVVVDISKLDDCKRLVDTTIKTFGKLDVLVNNAAYGDITKIADPQLIDKYETVMNTNLRSVIYLTQLSVEHLEKTKGNIINVSAIAGIRPSAMGFLYGMSKSALDMFSKCMALELGPKGIRVNIVNPAAVRTDFGMSLGTMTRGQFDGLMHVLAQGYPLRRVGEAIDIANIILFLASDKCSFVTGINFVSDGGSLYAPQGNAVDLNAIGKK</sequence>
<proteinExistence type="predicted"/>
<dbReference type="PRINTS" id="PR00080">
    <property type="entry name" value="SDRFAMILY"/>
</dbReference>
<dbReference type="InterPro" id="IPR002347">
    <property type="entry name" value="SDR_fam"/>
</dbReference>
<dbReference type="PROSITE" id="PS00061">
    <property type="entry name" value="ADH_SHORT"/>
    <property type="match status" value="1"/>
</dbReference>
<name>A0A7R9MFV1_9ACAR</name>
<dbReference type="InterPro" id="IPR020904">
    <property type="entry name" value="Sc_DH/Rdtase_CS"/>
</dbReference>
<dbReference type="Pfam" id="PF13561">
    <property type="entry name" value="adh_short_C2"/>
    <property type="match status" value="1"/>
</dbReference>
<keyword evidence="1" id="KW-0560">Oxidoreductase</keyword>
<dbReference type="Gene3D" id="3.40.50.720">
    <property type="entry name" value="NAD(P)-binding Rossmann-like Domain"/>
    <property type="match status" value="1"/>
</dbReference>
<dbReference type="EMBL" id="OC929328">
    <property type="protein sequence ID" value="CAD7658204.1"/>
    <property type="molecule type" value="Genomic_DNA"/>
</dbReference>
<evidence type="ECO:0000313" key="3">
    <source>
        <dbReference type="Proteomes" id="UP000728032"/>
    </source>
</evidence>
<dbReference type="InterPro" id="IPR036291">
    <property type="entry name" value="NAD(P)-bd_dom_sf"/>
</dbReference>
<dbReference type="EMBL" id="CAJPVJ010014503">
    <property type="protein sequence ID" value="CAG2175390.1"/>
    <property type="molecule type" value="Genomic_DNA"/>
</dbReference>
<protein>
    <submittedName>
        <fullName evidence="2">Uncharacterized protein</fullName>
    </submittedName>
</protein>
<dbReference type="SUPFAM" id="SSF51735">
    <property type="entry name" value="NAD(P)-binding Rossmann-fold domains"/>
    <property type="match status" value="1"/>
</dbReference>
<dbReference type="GO" id="GO:0016491">
    <property type="term" value="F:oxidoreductase activity"/>
    <property type="evidence" value="ECO:0007669"/>
    <property type="project" value="UniProtKB-KW"/>
</dbReference>
<dbReference type="PANTHER" id="PTHR43975">
    <property type="entry name" value="ZGC:101858"/>
    <property type="match status" value="1"/>
</dbReference>
<dbReference type="OrthoDB" id="47007at2759"/>
<gene>
    <name evidence="2" type="ORF">ONB1V03_LOCUS14827</name>
</gene>
<dbReference type="Proteomes" id="UP000728032">
    <property type="component" value="Unassembled WGS sequence"/>
</dbReference>
<evidence type="ECO:0000313" key="2">
    <source>
        <dbReference type="EMBL" id="CAD7658204.1"/>
    </source>
</evidence>
<dbReference type="NCBIfam" id="NF005559">
    <property type="entry name" value="PRK07231.1"/>
    <property type="match status" value="1"/>
</dbReference>
<dbReference type="FunFam" id="3.40.50.720:FF:000084">
    <property type="entry name" value="Short-chain dehydrogenase reductase"/>
    <property type="match status" value="1"/>
</dbReference>